<evidence type="ECO:0000256" key="3">
    <source>
        <dbReference type="ARBA" id="ARBA00023015"/>
    </source>
</evidence>
<protein>
    <submittedName>
        <fullName evidence="7">PLP-dependent aminotransferase family protein</fullName>
    </submittedName>
</protein>
<evidence type="ECO:0000313" key="8">
    <source>
        <dbReference type="Proteomes" id="UP001057520"/>
    </source>
</evidence>
<dbReference type="InterPro" id="IPR004839">
    <property type="entry name" value="Aminotransferase_I/II_large"/>
</dbReference>
<evidence type="ECO:0000256" key="2">
    <source>
        <dbReference type="ARBA" id="ARBA00022898"/>
    </source>
</evidence>
<evidence type="ECO:0000256" key="5">
    <source>
        <dbReference type="ARBA" id="ARBA00023163"/>
    </source>
</evidence>
<keyword evidence="2" id="KW-0663">Pyridoxal phosphate</keyword>
<dbReference type="SMART" id="SM00345">
    <property type="entry name" value="HTH_GNTR"/>
    <property type="match status" value="1"/>
</dbReference>
<dbReference type="PROSITE" id="PS50949">
    <property type="entry name" value="HTH_GNTR"/>
    <property type="match status" value="1"/>
</dbReference>
<dbReference type="Gene3D" id="1.10.10.10">
    <property type="entry name" value="Winged helix-like DNA-binding domain superfamily/Winged helix DNA-binding domain"/>
    <property type="match status" value="1"/>
</dbReference>
<evidence type="ECO:0000313" key="7">
    <source>
        <dbReference type="EMBL" id="USQ98516.1"/>
    </source>
</evidence>
<accession>A0ABY5A115</accession>
<dbReference type="InterPro" id="IPR036390">
    <property type="entry name" value="WH_DNA-bd_sf"/>
</dbReference>
<reference evidence="7 8" key="1">
    <citation type="submission" date="2022-04" db="EMBL/GenBank/DDBJ databases">
        <title>Genome sequence of soybean root-associated Caulobacter segnis RL271.</title>
        <authorList>
            <person name="Longley R."/>
            <person name="Bonito G."/>
            <person name="Trigodet F."/>
            <person name="Crosson S."/>
            <person name="Fiebig A."/>
        </authorList>
    </citation>
    <scope>NUCLEOTIDE SEQUENCE [LARGE SCALE GENOMIC DNA]</scope>
    <source>
        <strain evidence="7 8">RL271</strain>
    </source>
</reference>
<dbReference type="InterPro" id="IPR015424">
    <property type="entry name" value="PyrdxlP-dep_Trfase"/>
</dbReference>
<dbReference type="EMBL" id="CP096040">
    <property type="protein sequence ID" value="USQ98516.1"/>
    <property type="molecule type" value="Genomic_DNA"/>
</dbReference>
<keyword evidence="7" id="KW-0032">Aminotransferase</keyword>
<evidence type="ECO:0000256" key="4">
    <source>
        <dbReference type="ARBA" id="ARBA00023125"/>
    </source>
</evidence>
<dbReference type="CDD" id="cd00609">
    <property type="entry name" value="AAT_like"/>
    <property type="match status" value="1"/>
</dbReference>
<evidence type="ECO:0000259" key="6">
    <source>
        <dbReference type="PROSITE" id="PS50949"/>
    </source>
</evidence>
<gene>
    <name evidence="7" type="ORF">MZV50_05560</name>
</gene>
<keyword evidence="4" id="KW-0238">DNA-binding</keyword>
<dbReference type="SUPFAM" id="SSF46785">
    <property type="entry name" value="Winged helix' DNA-binding domain"/>
    <property type="match status" value="1"/>
</dbReference>
<comment type="similarity">
    <text evidence="1">In the C-terminal section; belongs to the class-I pyridoxal-phosphate-dependent aminotransferase family.</text>
</comment>
<dbReference type="SUPFAM" id="SSF53383">
    <property type="entry name" value="PLP-dependent transferases"/>
    <property type="match status" value="1"/>
</dbReference>
<dbReference type="Gene3D" id="3.40.640.10">
    <property type="entry name" value="Type I PLP-dependent aspartate aminotransferase-like (Major domain)"/>
    <property type="match status" value="1"/>
</dbReference>
<dbReference type="PANTHER" id="PTHR46577">
    <property type="entry name" value="HTH-TYPE TRANSCRIPTIONAL REGULATORY PROTEIN GABR"/>
    <property type="match status" value="1"/>
</dbReference>
<evidence type="ECO:0000256" key="1">
    <source>
        <dbReference type="ARBA" id="ARBA00005384"/>
    </source>
</evidence>
<dbReference type="InterPro" id="IPR051446">
    <property type="entry name" value="HTH_trans_reg/aminotransferase"/>
</dbReference>
<keyword evidence="7" id="KW-0808">Transferase</keyword>
<proteinExistence type="inferred from homology"/>
<name>A0ABY5A115_9CAUL</name>
<dbReference type="InterPro" id="IPR015421">
    <property type="entry name" value="PyrdxlP-dep_Trfase_major"/>
</dbReference>
<dbReference type="InterPro" id="IPR036388">
    <property type="entry name" value="WH-like_DNA-bd_sf"/>
</dbReference>
<dbReference type="InterPro" id="IPR000524">
    <property type="entry name" value="Tscrpt_reg_HTH_GntR"/>
</dbReference>
<dbReference type="CDD" id="cd07377">
    <property type="entry name" value="WHTH_GntR"/>
    <property type="match status" value="1"/>
</dbReference>
<sequence length="476" mass="49206">MGGPSYNRGNDPYIAHVMYGYRRVATTKGSPNPAAAWLRRIGALDGPAYRRIADALEAAVAEGELQAGDQIPAQREVARLVGIDFTTVTRAYALARERGLIEGTTGRGTFIRSRTIENEAGLVDLSMNLPPPPAGLNLAALLRETTGAILARTDPATLMAYHPGAGSLAQRTAGAAWLAPALGPVDPARVVVASGAQTTLSALLDHLTAPGDAILAEAFAYPGLLATAARRGLRVIAAPLDAEGLAPDALERLIAEHQPRLLCCTPTFQNPTGATMSLERRRAIIDIARAAGVTIIEDDAYGLLPAAPMPALASLWPEGVFHVATTAKALSPGLRLAYVVAPPGQAEGFAAALHAIAQMPAPLMAAVVTHWIRGGVAARVLAGVREEAVARRALAADLLPAAVGGPESLHVWLPGATASPAARERGLALVGADAFRAPGALGEGLRISLGAAGKRAMLSRALTELRVLTSPSVHPV</sequence>
<keyword evidence="8" id="KW-1185">Reference proteome</keyword>
<keyword evidence="3" id="KW-0805">Transcription regulation</keyword>
<dbReference type="Proteomes" id="UP001057520">
    <property type="component" value="Chromosome"/>
</dbReference>
<organism evidence="7 8">
    <name type="scientific">Caulobacter segnis</name>
    <dbReference type="NCBI Taxonomy" id="88688"/>
    <lineage>
        <taxon>Bacteria</taxon>
        <taxon>Pseudomonadati</taxon>
        <taxon>Pseudomonadota</taxon>
        <taxon>Alphaproteobacteria</taxon>
        <taxon>Caulobacterales</taxon>
        <taxon>Caulobacteraceae</taxon>
        <taxon>Caulobacter</taxon>
    </lineage>
</organism>
<keyword evidence="5" id="KW-0804">Transcription</keyword>
<dbReference type="GO" id="GO:0008483">
    <property type="term" value="F:transaminase activity"/>
    <property type="evidence" value="ECO:0007669"/>
    <property type="project" value="UniProtKB-KW"/>
</dbReference>
<feature type="domain" description="HTH gntR-type" evidence="6">
    <location>
        <begin position="46"/>
        <end position="114"/>
    </location>
</feature>
<dbReference type="Pfam" id="PF00392">
    <property type="entry name" value="GntR"/>
    <property type="match status" value="1"/>
</dbReference>
<dbReference type="Pfam" id="PF00155">
    <property type="entry name" value="Aminotran_1_2"/>
    <property type="match status" value="1"/>
</dbReference>
<dbReference type="PANTHER" id="PTHR46577:SF1">
    <property type="entry name" value="HTH-TYPE TRANSCRIPTIONAL REGULATORY PROTEIN GABR"/>
    <property type="match status" value="1"/>
</dbReference>